<dbReference type="PANTHER" id="PTHR31627:SF43">
    <property type="entry name" value="SERPENTINE RECEPTOR CLASS GAMMA-15"/>
    <property type="match status" value="1"/>
</dbReference>
<accession>A0A9P1IGK3</accession>
<dbReference type="AlphaFoldDB" id="A0A9P1IGK3"/>
<feature type="transmembrane region" description="Helical" evidence="6">
    <location>
        <begin position="109"/>
        <end position="133"/>
    </location>
</feature>
<evidence type="ECO:0000256" key="6">
    <source>
        <dbReference type="RuleBase" id="RU280813"/>
    </source>
</evidence>
<comment type="caution">
    <text evidence="6">Lacks conserved residue(s) required for the propagation of feature annotation.</text>
</comment>
<reference evidence="7" key="1">
    <citation type="submission" date="2022-11" db="EMBL/GenBank/DDBJ databases">
        <authorList>
            <person name="Kikuchi T."/>
        </authorList>
    </citation>
    <scope>NUCLEOTIDE SEQUENCE</scope>
    <source>
        <strain evidence="7">PS1010</strain>
    </source>
</reference>
<dbReference type="GO" id="GO:0007606">
    <property type="term" value="P:sensory perception of chemical stimulus"/>
    <property type="evidence" value="ECO:0007669"/>
    <property type="project" value="UniProtKB-UniRule"/>
</dbReference>
<dbReference type="InterPro" id="IPR000609">
    <property type="entry name" value="7TM_GPCR_serpentine_rcpt_Srg"/>
</dbReference>
<feature type="transmembrane region" description="Helical" evidence="6">
    <location>
        <begin position="154"/>
        <end position="180"/>
    </location>
</feature>
<gene>
    <name evidence="7" type="ORF">CAMP_LOCUS7581</name>
</gene>
<feature type="transmembrane region" description="Helical" evidence="6">
    <location>
        <begin position="75"/>
        <end position="97"/>
    </location>
</feature>
<dbReference type="Pfam" id="PF02118">
    <property type="entry name" value="Srg"/>
    <property type="match status" value="1"/>
</dbReference>
<dbReference type="GO" id="GO:0004888">
    <property type="term" value="F:transmembrane signaling receptor activity"/>
    <property type="evidence" value="ECO:0007669"/>
    <property type="project" value="InterPro"/>
</dbReference>
<protein>
    <recommendedName>
        <fullName evidence="6">Serpentine receptor class gamma</fullName>
    </recommendedName>
</protein>
<keyword evidence="4 6" id="KW-1133">Transmembrane helix</keyword>
<evidence type="ECO:0000256" key="1">
    <source>
        <dbReference type="ARBA" id="ARBA00004141"/>
    </source>
</evidence>
<proteinExistence type="inferred from homology"/>
<keyword evidence="8" id="KW-1185">Reference proteome</keyword>
<comment type="subcellular location">
    <subcellularLocation>
        <location evidence="1">Membrane</location>
        <topology evidence="1">Multi-pass membrane protein</topology>
    </subcellularLocation>
</comment>
<dbReference type="Proteomes" id="UP001152747">
    <property type="component" value="Unassembled WGS sequence"/>
</dbReference>
<name>A0A9P1IGK3_9PELO</name>
<keyword evidence="5 6" id="KW-0472">Membrane</keyword>
<sequence length="330" mass="38398">MGGIFDLISEFYFHQPANAISVVEKPTQYQFNYRQILLLINLIYTIPSFYIYSKCRKLLRENSNNHFNTIFSNDFHINVALFIIDIISTRLPISGLINNYPSFLPSGYFLTIIYFLSYYLIYANYFSSTLICLNRMTSVIYISSNFWQRHTKQTIIIIYILSLIPTWQMLTYDAFFYTLIANDSRYQMIYNTTIIKIYIRNSSSLATISLILAIICIIFNIITILKYRQTIQKSQSSWMTNSKQKQNRRIELTMLIVAIIACSSLILQCAIQILIMVFTEIPSIRGTAQDMRNFCLDISICGPPWVLYFSSISSRNKIGSISEINSRITK</sequence>
<comment type="similarity">
    <text evidence="2 6">Belongs to the nematode receptor-like protein srg family.</text>
</comment>
<evidence type="ECO:0000256" key="3">
    <source>
        <dbReference type="ARBA" id="ARBA00022692"/>
    </source>
</evidence>
<comment type="caution">
    <text evidence="7">The sequence shown here is derived from an EMBL/GenBank/DDBJ whole genome shotgun (WGS) entry which is preliminary data.</text>
</comment>
<dbReference type="OrthoDB" id="5852634at2759"/>
<evidence type="ECO:0000313" key="7">
    <source>
        <dbReference type="EMBL" id="CAI5444944.1"/>
    </source>
</evidence>
<feature type="transmembrane region" description="Helical" evidence="6">
    <location>
        <begin position="205"/>
        <end position="225"/>
    </location>
</feature>
<dbReference type="PANTHER" id="PTHR31627">
    <property type="entry name" value="SERPENTINE RECEPTOR CLASS GAMMA-RELATED"/>
    <property type="match status" value="1"/>
</dbReference>
<evidence type="ECO:0000256" key="4">
    <source>
        <dbReference type="ARBA" id="ARBA00022989"/>
    </source>
</evidence>
<evidence type="ECO:0000256" key="5">
    <source>
        <dbReference type="ARBA" id="ARBA00023136"/>
    </source>
</evidence>
<feature type="transmembrane region" description="Helical" evidence="6">
    <location>
        <begin position="252"/>
        <end position="278"/>
    </location>
</feature>
<keyword evidence="3 6" id="KW-0812">Transmembrane</keyword>
<feature type="transmembrane region" description="Helical" evidence="6">
    <location>
        <begin position="36"/>
        <end position="55"/>
    </location>
</feature>
<dbReference type="InterPro" id="IPR051119">
    <property type="entry name" value="Nematode_SR-like"/>
</dbReference>
<evidence type="ECO:0000256" key="2">
    <source>
        <dbReference type="ARBA" id="ARBA00005692"/>
    </source>
</evidence>
<organism evidence="7 8">
    <name type="scientific">Caenorhabditis angaria</name>
    <dbReference type="NCBI Taxonomy" id="860376"/>
    <lineage>
        <taxon>Eukaryota</taxon>
        <taxon>Metazoa</taxon>
        <taxon>Ecdysozoa</taxon>
        <taxon>Nematoda</taxon>
        <taxon>Chromadorea</taxon>
        <taxon>Rhabditida</taxon>
        <taxon>Rhabditina</taxon>
        <taxon>Rhabditomorpha</taxon>
        <taxon>Rhabditoidea</taxon>
        <taxon>Rhabditidae</taxon>
        <taxon>Peloderinae</taxon>
        <taxon>Caenorhabditis</taxon>
    </lineage>
</organism>
<dbReference type="EMBL" id="CANHGI010000003">
    <property type="protein sequence ID" value="CAI5444944.1"/>
    <property type="molecule type" value="Genomic_DNA"/>
</dbReference>
<evidence type="ECO:0000313" key="8">
    <source>
        <dbReference type="Proteomes" id="UP001152747"/>
    </source>
</evidence>
<dbReference type="GO" id="GO:0016020">
    <property type="term" value="C:membrane"/>
    <property type="evidence" value="ECO:0007669"/>
    <property type="project" value="UniProtKB-SubCell"/>
</dbReference>